<reference evidence="1 2" key="1">
    <citation type="submission" date="2015-10" db="EMBL/GenBank/DDBJ databases">
        <title>Draft genome sequence of Streptomyces yokosukanensis DSM 40224, type strain for the species Streptomyces yokosukanensis.</title>
        <authorList>
            <person name="Ruckert C."/>
            <person name="Winkler A."/>
            <person name="Kalinowski J."/>
            <person name="Kampfer P."/>
            <person name="Glaeser S."/>
        </authorList>
    </citation>
    <scope>NUCLEOTIDE SEQUENCE [LARGE SCALE GENOMIC DNA]</scope>
    <source>
        <strain evidence="1 2">DSM 40224</strain>
    </source>
</reference>
<organism evidence="1 2">
    <name type="scientific">Streptomyces yokosukanensis</name>
    <dbReference type="NCBI Taxonomy" id="67386"/>
    <lineage>
        <taxon>Bacteria</taxon>
        <taxon>Bacillati</taxon>
        <taxon>Actinomycetota</taxon>
        <taxon>Actinomycetes</taxon>
        <taxon>Kitasatosporales</taxon>
        <taxon>Streptomycetaceae</taxon>
        <taxon>Streptomyces</taxon>
    </lineage>
</organism>
<accession>A0A101PCW4</accession>
<sequence length="65" mass="6841">MSARLLAARPVRSGRALVVGAGIAGLLAARVLADRFRGSRSSNRTRCRRSPGSAPACLRDTMCTV</sequence>
<dbReference type="RefSeq" id="WP_067117958.1">
    <property type="nucleotide sequence ID" value="NZ_KQ948207.1"/>
</dbReference>
<proteinExistence type="predicted"/>
<dbReference type="SUPFAM" id="SSF51971">
    <property type="entry name" value="Nucleotide-binding domain"/>
    <property type="match status" value="1"/>
</dbReference>
<comment type="caution">
    <text evidence="1">The sequence shown here is derived from an EMBL/GenBank/DDBJ whole genome shotgun (WGS) entry which is preliminary data.</text>
</comment>
<evidence type="ECO:0000313" key="1">
    <source>
        <dbReference type="EMBL" id="KUN09217.1"/>
    </source>
</evidence>
<dbReference type="Proteomes" id="UP000053127">
    <property type="component" value="Unassembled WGS sequence"/>
</dbReference>
<dbReference type="STRING" id="67386.AQI95_05055"/>
<keyword evidence="2" id="KW-1185">Reference proteome</keyword>
<dbReference type="AlphaFoldDB" id="A0A101PCW4"/>
<dbReference type="EMBL" id="LMWN01000006">
    <property type="protein sequence ID" value="KUN09217.1"/>
    <property type="molecule type" value="Genomic_DNA"/>
</dbReference>
<gene>
    <name evidence="1" type="ORF">AQI95_05055</name>
</gene>
<name>A0A101PCW4_9ACTN</name>
<evidence type="ECO:0000313" key="2">
    <source>
        <dbReference type="Proteomes" id="UP000053127"/>
    </source>
</evidence>
<protein>
    <submittedName>
        <fullName evidence="1">Uncharacterized protein</fullName>
    </submittedName>
</protein>